<dbReference type="Proteomes" id="UP000476411">
    <property type="component" value="Chromosome"/>
</dbReference>
<accession>A0A6B9ZBU4</accession>
<name>A0A6B9ZBU4_9BACT</name>
<dbReference type="AlphaFoldDB" id="A0A6B9ZBU4"/>
<dbReference type="KEGG" id="chih:GWR21_03945"/>
<reference evidence="2 3" key="1">
    <citation type="submission" date="2020-01" db="EMBL/GenBank/DDBJ databases">
        <title>Complete genome sequence of Chitinophaga sp. H33E-04 isolated from quinoa roots.</title>
        <authorList>
            <person name="Weon H.-Y."/>
            <person name="Lee S.A."/>
        </authorList>
    </citation>
    <scope>NUCLEOTIDE SEQUENCE [LARGE SCALE GENOMIC DNA]</scope>
    <source>
        <strain evidence="2 3">H33E-04</strain>
    </source>
</reference>
<evidence type="ECO:0000313" key="2">
    <source>
        <dbReference type="EMBL" id="QHS58784.1"/>
    </source>
</evidence>
<sequence>MKFLLSVTFALLLGLTTFAQNRPAFPALKAKEDYAKAEPLFQQLTEWITETDLDKQKDERLLSNGFLMEWLTGSPTVTVQMGDPLLKVFDKNPQLLMVYMANYASYCISKQSSADKAAAAKAGLLSVIRVYQKGLAVVKNKALEKVIAANDDNKLDEYIDKNFKKQL</sequence>
<feature type="chain" id="PRO_5025649296" evidence="1">
    <location>
        <begin position="20"/>
        <end position="167"/>
    </location>
</feature>
<evidence type="ECO:0000313" key="3">
    <source>
        <dbReference type="Proteomes" id="UP000476411"/>
    </source>
</evidence>
<protein>
    <submittedName>
        <fullName evidence="2">Uncharacterized protein</fullName>
    </submittedName>
</protein>
<evidence type="ECO:0000256" key="1">
    <source>
        <dbReference type="SAM" id="SignalP"/>
    </source>
</evidence>
<feature type="signal peptide" evidence="1">
    <location>
        <begin position="1"/>
        <end position="19"/>
    </location>
</feature>
<keyword evidence="1" id="KW-0732">Signal</keyword>
<organism evidence="2 3">
    <name type="scientific">Chitinophaga agri</name>
    <dbReference type="NCBI Taxonomy" id="2703787"/>
    <lineage>
        <taxon>Bacteria</taxon>
        <taxon>Pseudomonadati</taxon>
        <taxon>Bacteroidota</taxon>
        <taxon>Chitinophagia</taxon>
        <taxon>Chitinophagales</taxon>
        <taxon>Chitinophagaceae</taxon>
        <taxon>Chitinophaga</taxon>
    </lineage>
</organism>
<dbReference type="RefSeq" id="WP_162330487.1">
    <property type="nucleotide sequence ID" value="NZ_CP048113.1"/>
</dbReference>
<dbReference type="EMBL" id="CP048113">
    <property type="protein sequence ID" value="QHS58784.1"/>
    <property type="molecule type" value="Genomic_DNA"/>
</dbReference>
<keyword evidence="3" id="KW-1185">Reference proteome</keyword>
<gene>
    <name evidence="2" type="ORF">GWR21_03945</name>
</gene>
<proteinExistence type="predicted"/>